<evidence type="ECO:0000313" key="2">
    <source>
        <dbReference type="Proteomes" id="UP000326202"/>
    </source>
</evidence>
<dbReference type="EMBL" id="CP042906">
    <property type="protein sequence ID" value="QEX18563.1"/>
    <property type="molecule type" value="Genomic_DNA"/>
</dbReference>
<proteinExistence type="predicted"/>
<accession>A0A5J6MMF9</accession>
<evidence type="ECO:0000313" key="1">
    <source>
        <dbReference type="EMBL" id="QEX18563.1"/>
    </source>
</evidence>
<sequence length="488" mass="51747">MIPVGEFLPDGSAFGSPGATEAKNVIPAASSYRPLKTLMASGTAASGSRIQGAITLRSTDLTVKSYAGDATRLHGFDGAVWSDFSRTSGGAYSTPAQGLWRFAQFGDVCLAVNGSDAVQSIAMGAGANFAAQGGSPPAGARYIAVARDVVALGRDGANSNRVSWCDVENLDWTTGAADFQDMPDGGQILGLFGGDNLVVLQERCIRLGIRTDYPLTFTFDKISQDKGCLAEWASAQFENLLFFLAHDGFYLLAGGQQLQPIGAEKIDRFFFEHPEHGVDLNSLHRVTGAVDPVNKLYVVSYPSVGGGTGLPDKALIYHWQLGRWSRAEFACDLVLSAMVQSSWNLDNIDTLIGNLDATSLSLDDAAFTGSGRLFLAAFTPSHELGFFNGGTMAATVDSGETQITPGRRTLVTGVRPLVDGAAASVALGTRNRLNDPVAWSPAVAMNDNGLCPARRDARFHRARIAIEEGEAYAHILGVEPEFKPGGTR</sequence>
<dbReference type="RefSeq" id="WP_151178709.1">
    <property type="nucleotide sequence ID" value="NZ_CP042906.1"/>
</dbReference>
<organism evidence="1 2">
    <name type="scientific">Hypericibacter terrae</name>
    <dbReference type="NCBI Taxonomy" id="2602015"/>
    <lineage>
        <taxon>Bacteria</taxon>
        <taxon>Pseudomonadati</taxon>
        <taxon>Pseudomonadota</taxon>
        <taxon>Alphaproteobacteria</taxon>
        <taxon>Rhodospirillales</taxon>
        <taxon>Dongiaceae</taxon>
        <taxon>Hypericibacter</taxon>
    </lineage>
</organism>
<gene>
    <name evidence="1" type="ORF">FRZ44_38700</name>
</gene>
<dbReference type="Proteomes" id="UP000326202">
    <property type="component" value="Chromosome"/>
</dbReference>
<reference evidence="1 2" key="1">
    <citation type="submission" date="2019-08" db="EMBL/GenBank/DDBJ databases">
        <title>Hyperibacter terrae gen. nov., sp. nov. and Hyperibacter viscosus sp. nov., two new members in the family Rhodospirillaceae isolated from the rhizosphere of Hypericum perforatum.</title>
        <authorList>
            <person name="Noviana Z."/>
        </authorList>
    </citation>
    <scope>NUCLEOTIDE SEQUENCE [LARGE SCALE GENOMIC DNA]</scope>
    <source>
        <strain evidence="1 2">R5913</strain>
    </source>
</reference>
<dbReference type="KEGG" id="htq:FRZ44_38700"/>
<name>A0A5J6MMF9_9PROT</name>
<keyword evidence="2" id="KW-1185">Reference proteome</keyword>
<protein>
    <submittedName>
        <fullName evidence="1">Uncharacterized protein</fullName>
    </submittedName>
</protein>
<dbReference type="OrthoDB" id="8175892at2"/>
<dbReference type="AlphaFoldDB" id="A0A5J6MMF9"/>